<dbReference type="SUPFAM" id="SSF109635">
    <property type="entry name" value="DnaK suppressor protein DksA, alpha-hairpin domain"/>
    <property type="match status" value="1"/>
</dbReference>
<dbReference type="RefSeq" id="WP_050350404.1">
    <property type="nucleotide sequence ID" value="NZ_BOSN01000005.1"/>
</dbReference>
<dbReference type="PROSITE" id="PS51128">
    <property type="entry name" value="ZF_DKSA_2"/>
    <property type="match status" value="1"/>
</dbReference>
<sequence>MKTYLSQDKLFEFQEKLLKMKKETEEAIEANNTVAPNEALEELADYDNHPADMGTEQFEQQKQAGMKQMLEEQLQAIDDALQKIELGTFGLSEKSEKPIPIERLEAQPTARCLVGEE</sequence>
<dbReference type="AlphaFoldDB" id="A0A0L0QU54"/>
<dbReference type="GeneID" id="66869884"/>
<proteinExistence type="predicted"/>
<evidence type="ECO:0000313" key="3">
    <source>
        <dbReference type="Proteomes" id="UP000036780"/>
    </source>
</evidence>
<evidence type="ECO:0000313" key="2">
    <source>
        <dbReference type="EMBL" id="KNE22119.1"/>
    </source>
</evidence>
<dbReference type="OrthoDB" id="9811543at2"/>
<evidence type="ECO:0000256" key="1">
    <source>
        <dbReference type="PROSITE-ProRule" id="PRU00510"/>
    </source>
</evidence>
<comment type="caution">
    <text evidence="1">Lacks conserved residue(s) required for the propagation of feature annotation.</text>
</comment>
<accession>A0A0L0QU54</accession>
<organism evidence="2 3">
    <name type="scientific">Virgibacillus pantothenticus</name>
    <dbReference type="NCBI Taxonomy" id="1473"/>
    <lineage>
        <taxon>Bacteria</taxon>
        <taxon>Bacillati</taxon>
        <taxon>Bacillota</taxon>
        <taxon>Bacilli</taxon>
        <taxon>Bacillales</taxon>
        <taxon>Bacillaceae</taxon>
        <taxon>Virgibacillus</taxon>
    </lineage>
</organism>
<comment type="caution">
    <text evidence="2">The sequence shown here is derived from an EMBL/GenBank/DDBJ whole genome shotgun (WGS) entry which is preliminary data.</text>
</comment>
<name>A0A0L0QU54_VIRPA</name>
<dbReference type="InterPro" id="IPR037187">
    <property type="entry name" value="DnaK_N"/>
</dbReference>
<dbReference type="PATRIC" id="fig|1473.5.peg.3939"/>
<dbReference type="PANTHER" id="PTHR33823:SF4">
    <property type="entry name" value="GENERAL STRESS PROTEIN 16O"/>
    <property type="match status" value="1"/>
</dbReference>
<dbReference type="EMBL" id="LGTO01000004">
    <property type="protein sequence ID" value="KNE22119.1"/>
    <property type="molecule type" value="Genomic_DNA"/>
</dbReference>
<dbReference type="Proteomes" id="UP000036780">
    <property type="component" value="Unassembled WGS sequence"/>
</dbReference>
<gene>
    <name evidence="2" type="ORF">AFK71_04820</name>
</gene>
<protein>
    <submittedName>
        <fullName evidence="2">Uncharacterized protein</fullName>
    </submittedName>
</protein>
<keyword evidence="3" id="KW-1185">Reference proteome</keyword>
<reference evidence="3" key="1">
    <citation type="submission" date="2015-07" db="EMBL/GenBank/DDBJ databases">
        <title>Fjat-10053 dsm26.</title>
        <authorList>
            <person name="Liu B."/>
            <person name="Wang J."/>
            <person name="Zhu Y."/>
            <person name="Liu G."/>
            <person name="Chen Q."/>
            <person name="Chen Z."/>
            <person name="Lan J."/>
            <person name="Che J."/>
            <person name="Ge C."/>
            <person name="Shi H."/>
            <person name="Pan Z."/>
            <person name="Liu X."/>
        </authorList>
    </citation>
    <scope>NUCLEOTIDE SEQUENCE [LARGE SCALE GENOMIC DNA]</scope>
    <source>
        <strain evidence="3">DSM 26</strain>
    </source>
</reference>
<dbReference type="PANTHER" id="PTHR33823">
    <property type="entry name" value="RNA POLYMERASE-BINDING TRANSCRIPTION FACTOR DKSA-RELATED"/>
    <property type="match status" value="1"/>
</dbReference>
<dbReference type="Gene3D" id="1.20.120.910">
    <property type="entry name" value="DksA, coiled-coil domain"/>
    <property type="match status" value="1"/>
</dbReference>